<sequence>MSNEKQIEDIISKNKNLILIFVKGTNCGVCHAVENRINSTFQNLYPTLDIHYLEIDNSPMFRGQHLIFTIPTLLLFYENVEIHRESRIIDFHRLNKMIKRLI</sequence>
<organism evidence="2 3">
    <name type="scientific">Haploplasma axanthum</name>
    <name type="common">Acholeplasma axanthum</name>
    <dbReference type="NCBI Taxonomy" id="29552"/>
    <lineage>
        <taxon>Bacteria</taxon>
        <taxon>Bacillati</taxon>
        <taxon>Mycoplasmatota</taxon>
        <taxon>Mollicutes</taxon>
        <taxon>Acholeplasmatales</taxon>
        <taxon>Acholeplasmataceae</taxon>
        <taxon>Haploplasma</taxon>
    </lineage>
</organism>
<name>A0A449BG16_HAPAX</name>
<reference evidence="2 3" key="1">
    <citation type="submission" date="2019-01" db="EMBL/GenBank/DDBJ databases">
        <authorList>
            <consortium name="Pathogen Informatics"/>
        </authorList>
    </citation>
    <scope>NUCLEOTIDE SEQUENCE [LARGE SCALE GENOMIC DNA]</scope>
    <source>
        <strain evidence="2 3">NCTC10138</strain>
    </source>
</reference>
<evidence type="ECO:0000259" key="1">
    <source>
        <dbReference type="Pfam" id="PF00085"/>
    </source>
</evidence>
<dbReference type="CDD" id="cd02947">
    <property type="entry name" value="TRX_family"/>
    <property type="match status" value="1"/>
</dbReference>
<accession>A0A449BG16</accession>
<dbReference type="KEGG" id="aaxa:NCTC10138_01628"/>
<evidence type="ECO:0000313" key="2">
    <source>
        <dbReference type="EMBL" id="VEU81230.1"/>
    </source>
</evidence>
<evidence type="ECO:0000313" key="3">
    <source>
        <dbReference type="Proteomes" id="UP000289841"/>
    </source>
</evidence>
<gene>
    <name evidence="2" type="ORF">NCTC10138_01628</name>
</gene>
<dbReference type="SUPFAM" id="SSF52833">
    <property type="entry name" value="Thioredoxin-like"/>
    <property type="match status" value="1"/>
</dbReference>
<dbReference type="Gene3D" id="3.40.30.10">
    <property type="entry name" value="Glutaredoxin"/>
    <property type="match status" value="1"/>
</dbReference>
<proteinExistence type="predicted"/>
<dbReference type="STRING" id="1278311.GCA_000428705_00603"/>
<dbReference type="Pfam" id="PF00085">
    <property type="entry name" value="Thioredoxin"/>
    <property type="match status" value="1"/>
</dbReference>
<protein>
    <submittedName>
        <fullName evidence="2">Thioredoxin</fullName>
    </submittedName>
</protein>
<dbReference type="InterPro" id="IPR013766">
    <property type="entry name" value="Thioredoxin_domain"/>
</dbReference>
<dbReference type="Proteomes" id="UP000289841">
    <property type="component" value="Chromosome"/>
</dbReference>
<dbReference type="AlphaFoldDB" id="A0A449BG16"/>
<dbReference type="InterPro" id="IPR036249">
    <property type="entry name" value="Thioredoxin-like_sf"/>
</dbReference>
<dbReference type="EMBL" id="LR215048">
    <property type="protein sequence ID" value="VEU81230.1"/>
    <property type="molecule type" value="Genomic_DNA"/>
</dbReference>
<keyword evidence="3" id="KW-1185">Reference proteome</keyword>
<feature type="domain" description="Thioredoxin" evidence="1">
    <location>
        <begin position="4"/>
        <end position="89"/>
    </location>
</feature>